<dbReference type="CDD" id="cd21451">
    <property type="entry name" value="DLC-like_TCTEX1D"/>
    <property type="match status" value="1"/>
</dbReference>
<dbReference type="Proteomes" id="UP000515163">
    <property type="component" value="Unplaced"/>
</dbReference>
<proteinExistence type="inferred from homology"/>
<sequence>MASELSPPTTPRHFLRRRSYSFDSAELEIKRLSKTNNLEISALQSLASRRLLLEDRENPRSGFFYELNETDVTSTLETEQQKLKKYSEEIIATVLLESLTKGRYDPALCSEQALSISKKIEDQMRQKILKEDQKVLAVVYIGEARQQGIQISSQCIWDLQKDFMASASFSVNDIFAVCYVFVLL</sequence>
<evidence type="ECO:0000313" key="2">
    <source>
        <dbReference type="Proteomes" id="UP000515163"/>
    </source>
</evidence>
<dbReference type="OrthoDB" id="5967989at2759"/>
<evidence type="ECO:0000256" key="1">
    <source>
        <dbReference type="ARBA" id="ARBA00005361"/>
    </source>
</evidence>
<dbReference type="RefSeq" id="XP_031553923.1">
    <property type="nucleotide sequence ID" value="XM_031698063.1"/>
</dbReference>
<dbReference type="GO" id="GO:0007018">
    <property type="term" value="P:microtubule-based movement"/>
    <property type="evidence" value="ECO:0007669"/>
    <property type="project" value="TreeGrafter"/>
</dbReference>
<accession>A0A6P8HG32</accession>
<dbReference type="AlphaFoldDB" id="A0A6P8HG32"/>
<comment type="similarity">
    <text evidence="1">Belongs to the dynein light chain Tctex-type family.</text>
</comment>
<dbReference type="GO" id="GO:0045505">
    <property type="term" value="F:dynein intermediate chain binding"/>
    <property type="evidence" value="ECO:0007669"/>
    <property type="project" value="TreeGrafter"/>
</dbReference>
<dbReference type="GeneID" id="116290939"/>
<evidence type="ECO:0000313" key="3">
    <source>
        <dbReference type="RefSeq" id="XP_031553923.1"/>
    </source>
</evidence>
<name>A0A6P8HG32_ACTTE</name>
<dbReference type="Gene3D" id="3.30.1140.40">
    <property type="entry name" value="Tctex-1"/>
    <property type="match status" value="1"/>
</dbReference>
<keyword evidence="2" id="KW-1185">Reference proteome</keyword>
<organism evidence="2 3">
    <name type="scientific">Actinia tenebrosa</name>
    <name type="common">Australian red waratah sea anemone</name>
    <dbReference type="NCBI Taxonomy" id="6105"/>
    <lineage>
        <taxon>Eukaryota</taxon>
        <taxon>Metazoa</taxon>
        <taxon>Cnidaria</taxon>
        <taxon>Anthozoa</taxon>
        <taxon>Hexacorallia</taxon>
        <taxon>Actiniaria</taxon>
        <taxon>Actiniidae</taxon>
        <taxon>Actinia</taxon>
    </lineage>
</organism>
<dbReference type="InterPro" id="IPR038586">
    <property type="entry name" value="Tctex-1-like_sf"/>
</dbReference>
<dbReference type="GO" id="GO:0005868">
    <property type="term" value="C:cytoplasmic dynein complex"/>
    <property type="evidence" value="ECO:0007669"/>
    <property type="project" value="TreeGrafter"/>
</dbReference>
<dbReference type="PANTHER" id="PTHR21255:SF65">
    <property type="entry name" value="TCTEX1 DOMAIN-CONTAINING PROTEIN 2"/>
    <property type="match status" value="1"/>
</dbReference>
<dbReference type="GO" id="GO:0005737">
    <property type="term" value="C:cytoplasm"/>
    <property type="evidence" value="ECO:0007669"/>
    <property type="project" value="TreeGrafter"/>
</dbReference>
<protein>
    <submittedName>
        <fullName evidence="3">Tctex1 domain-containing protein 1-like</fullName>
    </submittedName>
</protein>
<dbReference type="KEGG" id="aten:116290939"/>
<dbReference type="InParanoid" id="A0A6P8HG32"/>
<dbReference type="InterPro" id="IPR005334">
    <property type="entry name" value="Tctex-1-like"/>
</dbReference>
<dbReference type="Pfam" id="PF03645">
    <property type="entry name" value="Tctex-1"/>
    <property type="match status" value="1"/>
</dbReference>
<dbReference type="PANTHER" id="PTHR21255">
    <property type="entry name" value="T-COMPLEX-ASSOCIATED-TESTIS-EXPRESSED 1/ DYNEIN LIGHT CHAIN"/>
    <property type="match status" value="1"/>
</dbReference>
<reference evidence="3" key="1">
    <citation type="submission" date="2025-08" db="UniProtKB">
        <authorList>
            <consortium name="RefSeq"/>
        </authorList>
    </citation>
    <scope>IDENTIFICATION</scope>
    <source>
        <tissue evidence="3">Tentacle</tissue>
    </source>
</reference>
<gene>
    <name evidence="3" type="primary">LOC116290939</name>
</gene>